<protein>
    <recommendedName>
        <fullName evidence="2">Cell shape-determining protein MreC</fullName>
    </recommendedName>
    <alternativeName>
        <fullName evidence="4">Cell shape protein MreC</fullName>
    </alternativeName>
</protein>
<proteinExistence type="inferred from homology"/>
<sequence length="267" mass="29056">MVLGRTDPDSFERARMQVTDAAAPILDVLVRPVDAMNALVEHGYDLLYLYQENERLRQEVERLMQWQAVARRLEVENSQMRELLTFRRETVKRFVTGRVIGTGGTFVRSLLLNVGEIQGARKGQAAVIGTGLIGRVAEVGLHSSRILLLTDLNSRVPVQIESSRARAILAGDNTAFPRLIYGAANSDLQPGQRVVTSGDAGAFPPGLPIGVVATADESGVRVQLYSSDERPELVRLMDFGLDGILGSAPQGVAPTRSVGSDMRPVRP</sequence>
<evidence type="ECO:0000259" key="5">
    <source>
        <dbReference type="Pfam" id="PF04085"/>
    </source>
</evidence>
<dbReference type="Gene3D" id="2.40.10.340">
    <property type="entry name" value="Rod shape-determining protein MreC, domain 1"/>
    <property type="match status" value="1"/>
</dbReference>
<name>A0A7Y0DY16_9PROT</name>
<dbReference type="GO" id="GO:0005886">
    <property type="term" value="C:plasma membrane"/>
    <property type="evidence" value="ECO:0007669"/>
    <property type="project" value="TreeGrafter"/>
</dbReference>
<comment type="caution">
    <text evidence="6">The sequence shown here is derived from an EMBL/GenBank/DDBJ whole genome shotgun (WGS) entry which is preliminary data.</text>
</comment>
<dbReference type="InterPro" id="IPR007221">
    <property type="entry name" value="MreC"/>
</dbReference>
<dbReference type="Proteomes" id="UP000539372">
    <property type="component" value="Unassembled WGS sequence"/>
</dbReference>
<dbReference type="Gene3D" id="2.40.10.350">
    <property type="entry name" value="Rod shape-determining protein MreC, domain 2"/>
    <property type="match status" value="1"/>
</dbReference>
<evidence type="ECO:0000313" key="7">
    <source>
        <dbReference type="Proteomes" id="UP000539372"/>
    </source>
</evidence>
<dbReference type="EMBL" id="JABBNT010000001">
    <property type="protein sequence ID" value="NMM43712.1"/>
    <property type="molecule type" value="Genomic_DNA"/>
</dbReference>
<dbReference type="InterPro" id="IPR055342">
    <property type="entry name" value="MreC_beta-barrel_core"/>
</dbReference>
<dbReference type="PANTHER" id="PTHR34138:SF1">
    <property type="entry name" value="CELL SHAPE-DETERMINING PROTEIN MREC"/>
    <property type="match status" value="1"/>
</dbReference>
<dbReference type="InterPro" id="IPR042175">
    <property type="entry name" value="Cell/Rod_MreC_2"/>
</dbReference>
<dbReference type="Pfam" id="PF04085">
    <property type="entry name" value="MreC"/>
    <property type="match status" value="1"/>
</dbReference>
<dbReference type="GO" id="GO:0008360">
    <property type="term" value="P:regulation of cell shape"/>
    <property type="evidence" value="ECO:0007669"/>
    <property type="project" value="UniProtKB-KW"/>
</dbReference>
<keyword evidence="3" id="KW-0133">Cell shape</keyword>
<dbReference type="PANTHER" id="PTHR34138">
    <property type="entry name" value="CELL SHAPE-DETERMINING PROTEIN MREC"/>
    <property type="match status" value="1"/>
</dbReference>
<gene>
    <name evidence="6" type="primary">mreC</name>
    <name evidence="6" type="ORF">HH303_04435</name>
</gene>
<evidence type="ECO:0000313" key="6">
    <source>
        <dbReference type="EMBL" id="NMM43712.1"/>
    </source>
</evidence>
<dbReference type="InterPro" id="IPR042177">
    <property type="entry name" value="Cell/Rod_1"/>
</dbReference>
<evidence type="ECO:0000256" key="4">
    <source>
        <dbReference type="ARBA" id="ARBA00032089"/>
    </source>
</evidence>
<dbReference type="NCBIfam" id="TIGR00219">
    <property type="entry name" value="mreC"/>
    <property type="match status" value="1"/>
</dbReference>
<evidence type="ECO:0000256" key="3">
    <source>
        <dbReference type="ARBA" id="ARBA00022960"/>
    </source>
</evidence>
<evidence type="ECO:0000256" key="2">
    <source>
        <dbReference type="ARBA" id="ARBA00013855"/>
    </source>
</evidence>
<organism evidence="6 7">
    <name type="scientific">Pacificispira spongiicola</name>
    <dbReference type="NCBI Taxonomy" id="2729598"/>
    <lineage>
        <taxon>Bacteria</taxon>
        <taxon>Pseudomonadati</taxon>
        <taxon>Pseudomonadota</taxon>
        <taxon>Alphaproteobacteria</taxon>
        <taxon>Rhodospirillales</taxon>
        <taxon>Rhodospirillaceae</taxon>
        <taxon>Pacificispira</taxon>
    </lineage>
</organism>
<keyword evidence="7" id="KW-1185">Reference proteome</keyword>
<evidence type="ECO:0000256" key="1">
    <source>
        <dbReference type="ARBA" id="ARBA00009369"/>
    </source>
</evidence>
<dbReference type="AlphaFoldDB" id="A0A7Y0DY16"/>
<accession>A0A7Y0DY16</accession>
<reference evidence="6 7" key="1">
    <citation type="submission" date="2020-04" db="EMBL/GenBank/DDBJ databases">
        <title>Rhodospirillaceae bacterium KN72 isolated from deep sea.</title>
        <authorList>
            <person name="Zhang D.-C."/>
        </authorList>
    </citation>
    <scope>NUCLEOTIDE SEQUENCE [LARGE SCALE GENOMIC DNA]</scope>
    <source>
        <strain evidence="6 7">KN72</strain>
    </source>
</reference>
<comment type="similarity">
    <text evidence="1">Belongs to the MreC family.</text>
</comment>
<feature type="domain" description="Rod shape-determining protein MreC beta-barrel core" evidence="5">
    <location>
        <begin position="105"/>
        <end position="218"/>
    </location>
</feature>